<name>A0AAE9YT83_9GAMM</name>
<dbReference type="InterPro" id="IPR058982">
    <property type="entry name" value="Beta-barrel_AprE"/>
</dbReference>
<evidence type="ECO:0000313" key="4">
    <source>
        <dbReference type="EMBL" id="WDD99176.1"/>
    </source>
</evidence>
<keyword evidence="2" id="KW-0472">Membrane</keyword>
<dbReference type="KEGG" id="tact:SG35_000355"/>
<accession>A0AAE9YT83</accession>
<feature type="coiled-coil region" evidence="1">
    <location>
        <begin position="193"/>
        <end position="259"/>
    </location>
</feature>
<dbReference type="Gene3D" id="2.40.50.100">
    <property type="match status" value="1"/>
</dbReference>
<evidence type="ECO:0000256" key="1">
    <source>
        <dbReference type="SAM" id="Coils"/>
    </source>
</evidence>
<dbReference type="InterPro" id="IPR011053">
    <property type="entry name" value="Single_hybrid_motif"/>
</dbReference>
<feature type="domain" description="AprE-like beta-barrel" evidence="3">
    <location>
        <begin position="303"/>
        <end position="393"/>
    </location>
</feature>
<keyword evidence="2" id="KW-0812">Transmembrane</keyword>
<evidence type="ECO:0000313" key="5">
    <source>
        <dbReference type="Proteomes" id="UP000032568"/>
    </source>
</evidence>
<keyword evidence="5" id="KW-1185">Reference proteome</keyword>
<feature type="transmembrane region" description="Helical" evidence="2">
    <location>
        <begin position="27"/>
        <end position="49"/>
    </location>
</feature>
<reference evidence="4 5" key="2">
    <citation type="journal article" date="2022" name="Mar. Drugs">
        <title>Bioassay-Guided Fractionation Leads to the Detection of Cholic Acid Generated by the Rare Thalassomonas sp.</title>
        <authorList>
            <person name="Pheiffer F."/>
            <person name="Schneider Y.K."/>
            <person name="Hansen E.H."/>
            <person name="Andersen J.H."/>
            <person name="Isaksson J."/>
            <person name="Busche T."/>
            <person name="R C."/>
            <person name="Kalinowski J."/>
            <person name="Zyl L.V."/>
            <person name="Trindade M."/>
        </authorList>
    </citation>
    <scope>NUCLEOTIDE SEQUENCE [LARGE SCALE GENOMIC DNA]</scope>
    <source>
        <strain evidence="4 5">A5K-106</strain>
    </source>
</reference>
<dbReference type="AlphaFoldDB" id="A0AAE9YT83"/>
<dbReference type="SUPFAM" id="SSF51230">
    <property type="entry name" value="Single hybrid motif"/>
    <property type="match status" value="1"/>
</dbReference>
<feature type="coiled-coil region" evidence="1">
    <location>
        <begin position="141"/>
        <end position="168"/>
    </location>
</feature>
<dbReference type="PANTHER" id="PTHR30386">
    <property type="entry name" value="MEMBRANE FUSION SUBUNIT OF EMRAB-TOLC MULTIDRUG EFFLUX PUMP"/>
    <property type="match status" value="1"/>
</dbReference>
<dbReference type="EMBL" id="CP059735">
    <property type="protein sequence ID" value="WDD99176.1"/>
    <property type="molecule type" value="Genomic_DNA"/>
</dbReference>
<dbReference type="RefSeq" id="WP_044835231.1">
    <property type="nucleotide sequence ID" value="NZ_CP059735.1"/>
</dbReference>
<proteinExistence type="predicted"/>
<protein>
    <submittedName>
        <fullName evidence="4">HlyD family efflux transporter periplasmic adaptor subunit</fullName>
    </submittedName>
</protein>
<dbReference type="Pfam" id="PF26002">
    <property type="entry name" value="Beta-barrel_AprE"/>
    <property type="match status" value="1"/>
</dbReference>
<keyword evidence="1" id="KW-0175">Coiled coil</keyword>
<reference evidence="4 5" key="1">
    <citation type="journal article" date="2015" name="Genome Announc.">
        <title>Draft Genome Sequences of Marine Isolates of Thalassomonas viridans and Thalassomonas actiniarum.</title>
        <authorList>
            <person name="Olonade I."/>
            <person name="van Zyl L.J."/>
            <person name="Trindade M."/>
        </authorList>
    </citation>
    <scope>NUCLEOTIDE SEQUENCE [LARGE SCALE GENOMIC DNA]</scope>
    <source>
        <strain evidence="4 5">A5K-106</strain>
    </source>
</reference>
<dbReference type="Proteomes" id="UP000032568">
    <property type="component" value="Chromosome"/>
</dbReference>
<dbReference type="InterPro" id="IPR050739">
    <property type="entry name" value="MFP"/>
</dbReference>
<sequence length="414" mass="46987">MSDLFRKEAIKHQGQKLDGDVTLATHMSFNVIAVLIVIIVAVGFTYLLLGEYHRKEAVSGYLRPNTGLSKIYPVAPGTIDEMYVEEGDLVEKGQLLARLRMDRHLSSGKEYNNSIIEELLTQKNLIGANVSSQQQLFEVDLQNNKVQMENSKAKLLQTQNQQKLLKERLELGKKKLDDTASLIKSGFVSQREYQDQQDAYLALKQQVEDIQAQVLSQKQELSQYRFQAKQMPIEHKEQIGQLKSQLAGINQEISQADAQRSLDIRSNRRGTVTNLLVNVGMMAQSNYPLMTILPEEAKLEAVLYVPTRAYGFVKEGQKTRIRYQAFPYQRFGIYQGKIEKVSKSVLLPNEANLPVSLQEPVYQVVVDIEQQEAIAYGLEVPLQAGMLLEADIMVDSRSLFEWLFEPIYSIKGDI</sequence>
<gene>
    <name evidence="4" type="ORF">SG35_000355</name>
</gene>
<dbReference type="PANTHER" id="PTHR30386:SF28">
    <property type="entry name" value="EXPORTED PROTEIN"/>
    <property type="match status" value="1"/>
</dbReference>
<evidence type="ECO:0000259" key="3">
    <source>
        <dbReference type="Pfam" id="PF26002"/>
    </source>
</evidence>
<organism evidence="4 5">
    <name type="scientific">Thalassomonas actiniarum</name>
    <dbReference type="NCBI Taxonomy" id="485447"/>
    <lineage>
        <taxon>Bacteria</taxon>
        <taxon>Pseudomonadati</taxon>
        <taxon>Pseudomonadota</taxon>
        <taxon>Gammaproteobacteria</taxon>
        <taxon>Alteromonadales</taxon>
        <taxon>Colwelliaceae</taxon>
        <taxon>Thalassomonas</taxon>
    </lineage>
</organism>
<evidence type="ECO:0000256" key="2">
    <source>
        <dbReference type="SAM" id="Phobius"/>
    </source>
</evidence>
<dbReference type="PRINTS" id="PR01490">
    <property type="entry name" value="RTXTOXIND"/>
</dbReference>
<dbReference type="Gene3D" id="2.40.30.170">
    <property type="match status" value="1"/>
</dbReference>
<keyword evidence="2" id="KW-1133">Transmembrane helix</keyword>
<dbReference type="SUPFAM" id="SSF56954">
    <property type="entry name" value="Outer membrane efflux proteins (OEP)"/>
    <property type="match status" value="1"/>
</dbReference>